<name>A0ABP6QQJ5_9ACTN</name>
<feature type="signal peptide" evidence="2">
    <location>
        <begin position="1"/>
        <end position="27"/>
    </location>
</feature>
<reference evidence="4" key="1">
    <citation type="journal article" date="2019" name="Int. J. Syst. Evol. Microbiol.">
        <title>The Global Catalogue of Microorganisms (GCM) 10K type strain sequencing project: providing services to taxonomists for standard genome sequencing and annotation.</title>
        <authorList>
            <consortium name="The Broad Institute Genomics Platform"/>
            <consortium name="The Broad Institute Genome Sequencing Center for Infectious Disease"/>
            <person name="Wu L."/>
            <person name="Ma J."/>
        </authorList>
    </citation>
    <scope>NUCLEOTIDE SEQUENCE [LARGE SCALE GENOMIC DNA]</scope>
    <source>
        <strain evidence="4">JCM 9381</strain>
    </source>
</reference>
<evidence type="ECO:0000256" key="1">
    <source>
        <dbReference type="SAM" id="MobiDB-lite"/>
    </source>
</evidence>
<evidence type="ECO:0000256" key="2">
    <source>
        <dbReference type="SAM" id="SignalP"/>
    </source>
</evidence>
<gene>
    <name evidence="3" type="ORF">GCM10010469_00940</name>
</gene>
<comment type="caution">
    <text evidence="3">The sequence shown here is derived from an EMBL/GenBank/DDBJ whole genome shotgun (WGS) entry which is preliminary data.</text>
</comment>
<feature type="chain" id="PRO_5045627773" evidence="2">
    <location>
        <begin position="28"/>
        <end position="100"/>
    </location>
</feature>
<evidence type="ECO:0000313" key="4">
    <source>
        <dbReference type="Proteomes" id="UP001500728"/>
    </source>
</evidence>
<feature type="region of interest" description="Disordered" evidence="1">
    <location>
        <begin position="30"/>
        <end position="76"/>
    </location>
</feature>
<organism evidence="3 4">
    <name type="scientific">Streptomyces labedae</name>
    <dbReference type="NCBI Taxonomy" id="285569"/>
    <lineage>
        <taxon>Bacteria</taxon>
        <taxon>Bacillati</taxon>
        <taxon>Actinomycetota</taxon>
        <taxon>Actinomycetes</taxon>
        <taxon>Kitasatosporales</taxon>
        <taxon>Streptomycetaceae</taxon>
        <taxon>Streptomyces</taxon>
    </lineage>
</organism>
<protein>
    <submittedName>
        <fullName evidence="3">Uncharacterized protein</fullName>
    </submittedName>
</protein>
<dbReference type="Proteomes" id="UP001500728">
    <property type="component" value="Unassembled WGS sequence"/>
</dbReference>
<dbReference type="EMBL" id="BAAAUW010000001">
    <property type="protein sequence ID" value="GAA3245677.1"/>
    <property type="molecule type" value="Genomic_DNA"/>
</dbReference>
<sequence length="100" mass="10286">MGQCLTVRLSRRTAQPLSLASVAVVLAAGSGGGKANSSSDMVADERKSGGTAATAAESRAGSEKVAGQPNRDRACSGRIPVVGRRQLSRRGQALWHLVRG</sequence>
<proteinExistence type="predicted"/>
<evidence type="ECO:0000313" key="3">
    <source>
        <dbReference type="EMBL" id="GAA3245677.1"/>
    </source>
</evidence>
<accession>A0ABP6QQJ5</accession>
<keyword evidence="2" id="KW-0732">Signal</keyword>
<keyword evidence="4" id="KW-1185">Reference proteome</keyword>